<feature type="coiled-coil region" evidence="1">
    <location>
        <begin position="3"/>
        <end position="44"/>
    </location>
</feature>
<reference evidence="2 3" key="1">
    <citation type="submission" date="2014-06" db="EMBL/GenBank/DDBJ databases">
        <authorList>
            <consortium name="DOE Joint Genome Institute"/>
            <person name="Kuo A."/>
            <person name="Kohler A."/>
            <person name="Nagy L.G."/>
            <person name="Floudas D."/>
            <person name="Copeland A."/>
            <person name="Barry K.W."/>
            <person name="Cichocki N."/>
            <person name="Veneault-Fourrey C."/>
            <person name="LaButti K."/>
            <person name="Lindquist E.A."/>
            <person name="Lipzen A."/>
            <person name="Lundell T."/>
            <person name="Morin E."/>
            <person name="Murat C."/>
            <person name="Sun H."/>
            <person name="Tunlid A."/>
            <person name="Henrissat B."/>
            <person name="Grigoriev I.V."/>
            <person name="Hibbett D.S."/>
            <person name="Martin F."/>
            <person name="Nordberg H.P."/>
            <person name="Cantor M.N."/>
            <person name="Hua S.X."/>
        </authorList>
    </citation>
    <scope>NUCLEOTIDE SEQUENCE [LARGE SCALE GENOMIC DNA]</scope>
    <source>
        <strain evidence="2 3">ATCC 200175</strain>
    </source>
</reference>
<feature type="coiled-coil region" evidence="1">
    <location>
        <begin position="81"/>
        <end position="139"/>
    </location>
</feature>
<sequence length="206" mass="23605">EHADGLTQTMQEQEDRLSQLDGELRFMKENVSRLEDNIRDRDTEIASLSGKAIECAAEAEELLEQLSFSQRKQARSGDVQKRGLEEAITREREAREQLKTARREKATSDIALGSSKEWLHSLPEEMSRLRAQVHQLQKEGADKEVTIVHLNKQVTQDKEDINGLNIALDPKQQELKLVSLYYHGSASRSTHLLRLTLNASMERHRH</sequence>
<dbReference type="OrthoDB" id="2593174at2759"/>
<evidence type="ECO:0000256" key="1">
    <source>
        <dbReference type="SAM" id="Coils"/>
    </source>
</evidence>
<evidence type="ECO:0000313" key="3">
    <source>
        <dbReference type="Proteomes" id="UP000053647"/>
    </source>
</evidence>
<dbReference type="AlphaFoldDB" id="A0A0C9TDG3"/>
<feature type="non-terminal residue" evidence="2">
    <location>
        <position position="1"/>
    </location>
</feature>
<organism evidence="2 3">
    <name type="scientific">Paxillus involutus ATCC 200175</name>
    <dbReference type="NCBI Taxonomy" id="664439"/>
    <lineage>
        <taxon>Eukaryota</taxon>
        <taxon>Fungi</taxon>
        <taxon>Dikarya</taxon>
        <taxon>Basidiomycota</taxon>
        <taxon>Agaricomycotina</taxon>
        <taxon>Agaricomycetes</taxon>
        <taxon>Agaricomycetidae</taxon>
        <taxon>Boletales</taxon>
        <taxon>Paxilineae</taxon>
        <taxon>Paxillaceae</taxon>
        <taxon>Paxillus</taxon>
    </lineage>
</organism>
<protein>
    <submittedName>
        <fullName evidence="2">Uncharacterized protein</fullName>
    </submittedName>
</protein>
<dbReference type="Proteomes" id="UP000053647">
    <property type="component" value="Unassembled WGS sequence"/>
</dbReference>
<dbReference type="HOGENOM" id="CLU_1334705_0_0_1"/>
<dbReference type="EMBL" id="KN820438">
    <property type="protein sequence ID" value="KIJ06227.1"/>
    <property type="molecule type" value="Genomic_DNA"/>
</dbReference>
<name>A0A0C9TDG3_PAXIN</name>
<keyword evidence="3" id="KW-1185">Reference proteome</keyword>
<keyword evidence="1" id="KW-0175">Coiled coil</keyword>
<accession>A0A0C9TDG3</accession>
<evidence type="ECO:0000313" key="2">
    <source>
        <dbReference type="EMBL" id="KIJ06227.1"/>
    </source>
</evidence>
<proteinExistence type="predicted"/>
<gene>
    <name evidence="2" type="ORF">PAXINDRAFT_92340</name>
</gene>
<reference evidence="3" key="2">
    <citation type="submission" date="2015-01" db="EMBL/GenBank/DDBJ databases">
        <title>Evolutionary Origins and Diversification of the Mycorrhizal Mutualists.</title>
        <authorList>
            <consortium name="DOE Joint Genome Institute"/>
            <consortium name="Mycorrhizal Genomics Consortium"/>
            <person name="Kohler A."/>
            <person name="Kuo A."/>
            <person name="Nagy L.G."/>
            <person name="Floudas D."/>
            <person name="Copeland A."/>
            <person name="Barry K.W."/>
            <person name="Cichocki N."/>
            <person name="Veneault-Fourrey C."/>
            <person name="LaButti K."/>
            <person name="Lindquist E.A."/>
            <person name="Lipzen A."/>
            <person name="Lundell T."/>
            <person name="Morin E."/>
            <person name="Murat C."/>
            <person name="Riley R."/>
            <person name="Ohm R."/>
            <person name="Sun H."/>
            <person name="Tunlid A."/>
            <person name="Henrissat B."/>
            <person name="Grigoriev I.V."/>
            <person name="Hibbett D.S."/>
            <person name="Martin F."/>
        </authorList>
    </citation>
    <scope>NUCLEOTIDE SEQUENCE [LARGE SCALE GENOMIC DNA]</scope>
    <source>
        <strain evidence="3">ATCC 200175</strain>
    </source>
</reference>